<keyword evidence="10 11" id="KW-0472">Membrane</keyword>
<keyword evidence="9 11" id="KW-0811">Translocation</keyword>
<keyword evidence="7 11" id="KW-0653">Protein transport</keyword>
<comment type="function">
    <text evidence="11">Involved in protein export. Participates in an early event of protein translocation.</text>
</comment>
<dbReference type="PRINTS" id="PR01651">
    <property type="entry name" value="SECGEXPORT"/>
</dbReference>
<accession>A0ABV4ADG4</accession>
<keyword evidence="8 11" id="KW-1133">Transmembrane helix</keyword>
<dbReference type="InterPro" id="IPR004692">
    <property type="entry name" value="SecG"/>
</dbReference>
<evidence type="ECO:0000256" key="6">
    <source>
        <dbReference type="ARBA" id="ARBA00022692"/>
    </source>
</evidence>
<proteinExistence type="inferred from homology"/>
<dbReference type="PANTHER" id="PTHR34182:SF1">
    <property type="entry name" value="PROTEIN-EXPORT MEMBRANE PROTEIN SECG"/>
    <property type="match status" value="1"/>
</dbReference>
<protein>
    <recommendedName>
        <fullName evidence="3 11">Protein-export membrane protein SecG</fullName>
    </recommendedName>
</protein>
<keyword evidence="4 11" id="KW-0813">Transport</keyword>
<evidence type="ECO:0000256" key="4">
    <source>
        <dbReference type="ARBA" id="ARBA00022448"/>
    </source>
</evidence>
<evidence type="ECO:0000256" key="9">
    <source>
        <dbReference type="ARBA" id="ARBA00023010"/>
    </source>
</evidence>
<sequence length="140" mass="14325">MEIVLHVIHVVAALAVIGLVLIQHGKGADAGASFGGGASASQSLFGSSGSGSFLTRMTAICAAVFMLTSLGLAWYAGQASKSIDSLPVLERLQQQSNEVPVLDEDLMLAPQTDADVPELVIPEESALEIPEAGVESPAAP</sequence>
<evidence type="ECO:0000256" key="8">
    <source>
        <dbReference type="ARBA" id="ARBA00022989"/>
    </source>
</evidence>
<keyword evidence="5 11" id="KW-1003">Cell membrane</keyword>
<dbReference type="PANTHER" id="PTHR34182">
    <property type="entry name" value="PROTEIN-EXPORT MEMBRANE PROTEIN SECG"/>
    <property type="match status" value="1"/>
</dbReference>
<evidence type="ECO:0000256" key="11">
    <source>
        <dbReference type="RuleBase" id="RU365087"/>
    </source>
</evidence>
<evidence type="ECO:0000256" key="1">
    <source>
        <dbReference type="ARBA" id="ARBA00004651"/>
    </source>
</evidence>
<evidence type="ECO:0000313" key="12">
    <source>
        <dbReference type="EMBL" id="MEY1660891.1"/>
    </source>
</evidence>
<evidence type="ECO:0000256" key="10">
    <source>
        <dbReference type="ARBA" id="ARBA00023136"/>
    </source>
</evidence>
<dbReference type="Proteomes" id="UP001562065">
    <property type="component" value="Unassembled WGS sequence"/>
</dbReference>
<dbReference type="Pfam" id="PF03840">
    <property type="entry name" value="SecG"/>
    <property type="match status" value="1"/>
</dbReference>
<evidence type="ECO:0000256" key="7">
    <source>
        <dbReference type="ARBA" id="ARBA00022927"/>
    </source>
</evidence>
<evidence type="ECO:0000256" key="2">
    <source>
        <dbReference type="ARBA" id="ARBA00008445"/>
    </source>
</evidence>
<organism evidence="12 13">
    <name type="scientific">Isoalcanivorax beigongshangi</name>
    <dbReference type="NCBI Taxonomy" id="3238810"/>
    <lineage>
        <taxon>Bacteria</taxon>
        <taxon>Pseudomonadati</taxon>
        <taxon>Pseudomonadota</taxon>
        <taxon>Gammaproteobacteria</taxon>
        <taxon>Oceanospirillales</taxon>
        <taxon>Alcanivoracaceae</taxon>
        <taxon>Isoalcanivorax</taxon>
    </lineage>
</organism>
<comment type="similarity">
    <text evidence="2 11">Belongs to the SecG family.</text>
</comment>
<comment type="subcellular location">
    <subcellularLocation>
        <location evidence="1 11">Cell membrane</location>
        <topology evidence="1 11">Multi-pass membrane protein</topology>
    </subcellularLocation>
</comment>
<reference evidence="12 13" key="1">
    <citation type="submission" date="2024-07" db="EMBL/GenBank/DDBJ databases">
        <authorList>
            <person name="Ren Q."/>
        </authorList>
    </citation>
    <scope>NUCLEOTIDE SEQUENCE [LARGE SCALE GENOMIC DNA]</scope>
    <source>
        <strain evidence="12 13">REN37</strain>
    </source>
</reference>
<evidence type="ECO:0000256" key="5">
    <source>
        <dbReference type="ARBA" id="ARBA00022475"/>
    </source>
</evidence>
<feature type="transmembrane region" description="Helical" evidence="11">
    <location>
        <begin position="56"/>
        <end position="76"/>
    </location>
</feature>
<dbReference type="NCBIfam" id="TIGR00810">
    <property type="entry name" value="secG"/>
    <property type="match status" value="1"/>
</dbReference>
<keyword evidence="13" id="KW-1185">Reference proteome</keyword>
<comment type="caution">
    <text evidence="11">Lacks conserved residue(s) required for the propagation of feature annotation.</text>
</comment>
<evidence type="ECO:0000256" key="3">
    <source>
        <dbReference type="ARBA" id="ARBA00017876"/>
    </source>
</evidence>
<comment type="caution">
    <text evidence="12">The sequence shown here is derived from an EMBL/GenBank/DDBJ whole genome shotgun (WGS) entry which is preliminary data.</text>
</comment>
<dbReference type="EMBL" id="JBGCUO010000001">
    <property type="protein sequence ID" value="MEY1660891.1"/>
    <property type="molecule type" value="Genomic_DNA"/>
</dbReference>
<gene>
    <name evidence="12" type="primary">secG</name>
    <name evidence="12" type="ORF">AB5I84_01875</name>
</gene>
<evidence type="ECO:0000313" key="13">
    <source>
        <dbReference type="Proteomes" id="UP001562065"/>
    </source>
</evidence>
<dbReference type="RefSeq" id="WP_369454131.1">
    <property type="nucleotide sequence ID" value="NZ_JBGCUO010000001.1"/>
</dbReference>
<keyword evidence="6 11" id="KW-0812">Transmembrane</keyword>
<name>A0ABV4ADG4_9GAMM</name>